<dbReference type="AlphaFoldDB" id="A0A8X7WKH4"/>
<keyword evidence="3" id="KW-1185">Reference proteome</keyword>
<reference evidence="2 3" key="1">
    <citation type="submission" date="2020-02" db="EMBL/GenBank/DDBJ databases">
        <authorList>
            <person name="Ma Q."/>
            <person name="Huang Y."/>
            <person name="Song X."/>
            <person name="Pei D."/>
        </authorList>
    </citation>
    <scope>NUCLEOTIDE SEQUENCE [LARGE SCALE GENOMIC DNA]</scope>
    <source>
        <strain evidence="2">Sxm20200214</strain>
        <tissue evidence="2">Leaf</tissue>
    </source>
</reference>
<dbReference type="EMBL" id="JAAMPC010000001">
    <property type="protein sequence ID" value="KAG2331161.1"/>
    <property type="molecule type" value="Genomic_DNA"/>
</dbReference>
<dbReference type="Proteomes" id="UP000886595">
    <property type="component" value="Unassembled WGS sequence"/>
</dbReference>
<evidence type="ECO:0000313" key="3">
    <source>
        <dbReference type="Proteomes" id="UP000886595"/>
    </source>
</evidence>
<name>A0A8X7WKH4_BRACI</name>
<evidence type="ECO:0000256" key="1">
    <source>
        <dbReference type="SAM" id="MobiDB-lite"/>
    </source>
</evidence>
<accession>A0A8X7WKH4</accession>
<organism evidence="2 3">
    <name type="scientific">Brassica carinata</name>
    <name type="common">Ethiopian mustard</name>
    <name type="synonym">Abyssinian cabbage</name>
    <dbReference type="NCBI Taxonomy" id="52824"/>
    <lineage>
        <taxon>Eukaryota</taxon>
        <taxon>Viridiplantae</taxon>
        <taxon>Streptophyta</taxon>
        <taxon>Embryophyta</taxon>
        <taxon>Tracheophyta</taxon>
        <taxon>Spermatophyta</taxon>
        <taxon>Magnoliopsida</taxon>
        <taxon>eudicotyledons</taxon>
        <taxon>Gunneridae</taxon>
        <taxon>Pentapetalae</taxon>
        <taxon>rosids</taxon>
        <taxon>malvids</taxon>
        <taxon>Brassicales</taxon>
        <taxon>Brassicaceae</taxon>
        <taxon>Brassiceae</taxon>
        <taxon>Brassica</taxon>
    </lineage>
</organism>
<comment type="caution">
    <text evidence="2">The sequence shown here is derived from an EMBL/GenBank/DDBJ whole genome shotgun (WGS) entry which is preliminary data.</text>
</comment>
<feature type="region of interest" description="Disordered" evidence="1">
    <location>
        <begin position="83"/>
        <end position="102"/>
    </location>
</feature>
<evidence type="ECO:0000313" key="2">
    <source>
        <dbReference type="EMBL" id="KAG2331161.1"/>
    </source>
</evidence>
<protein>
    <submittedName>
        <fullName evidence="2">Uncharacterized protein</fullName>
    </submittedName>
</protein>
<gene>
    <name evidence="2" type="ORF">Bca52824_002341</name>
</gene>
<sequence length="129" mass="14787">MKQGLRKNKRKIQCKEEYECNVAALKAENDDEELWNGSYRETMFSEEYYRVDMFNEARNGGSVSQKRKAWMQDANVNSSKFANIQTGDSSRSNDMKRKRGTGEQHFAGTTIAFSTSLVACIIDSSLRHQ</sequence>
<proteinExistence type="predicted"/>
<feature type="compositionally biased region" description="Polar residues" evidence="1">
    <location>
        <begin position="83"/>
        <end position="92"/>
    </location>
</feature>